<organism evidence="2 3">
    <name type="scientific">Glutamicibacter creatinolyticus</name>
    <dbReference type="NCBI Taxonomy" id="162496"/>
    <lineage>
        <taxon>Bacteria</taxon>
        <taxon>Bacillati</taxon>
        <taxon>Actinomycetota</taxon>
        <taxon>Actinomycetes</taxon>
        <taxon>Micrococcales</taxon>
        <taxon>Micrococcaceae</taxon>
        <taxon>Glutamicibacter</taxon>
    </lineage>
</organism>
<protein>
    <submittedName>
        <fullName evidence="2">Alpha/beta hydrolase</fullName>
    </submittedName>
</protein>
<dbReference type="Gene3D" id="3.40.50.1820">
    <property type="entry name" value="alpha/beta hydrolase"/>
    <property type="match status" value="1"/>
</dbReference>
<evidence type="ECO:0000259" key="1">
    <source>
        <dbReference type="Pfam" id="PF00561"/>
    </source>
</evidence>
<evidence type="ECO:0000313" key="3">
    <source>
        <dbReference type="Proteomes" id="UP000307000"/>
    </source>
</evidence>
<dbReference type="InterPro" id="IPR000073">
    <property type="entry name" value="AB_hydrolase_1"/>
</dbReference>
<evidence type="ECO:0000313" key="2">
    <source>
        <dbReference type="EMBL" id="QCY47679.1"/>
    </source>
</evidence>
<dbReference type="Pfam" id="PF00561">
    <property type="entry name" value="Abhydrolase_1"/>
    <property type="match status" value="1"/>
</dbReference>
<reference evidence="2 3" key="1">
    <citation type="submission" date="2018-12" db="EMBL/GenBank/DDBJ databases">
        <title>Complete Genome Sequence of Glutamicibacter creatinolyticus strain LGCM259,isolated from an abscess of a 12-year-old mare in Italy.</title>
        <authorList>
            <person name="Santos R.G."/>
            <person name="Silva A.L."/>
            <person name="Seyffert N."/>
            <person name="Castro T.L.P."/>
            <person name="Attili A.R."/>
            <person name="Rifici C."/>
            <person name="Mazzullo G."/>
            <person name="Brenig B."/>
            <person name="Venanzi F."/>
            <person name="Azevedo V."/>
        </authorList>
    </citation>
    <scope>NUCLEOTIDE SEQUENCE [LARGE SCALE GENOMIC DNA]</scope>
    <source>
        <strain evidence="2 3">LGCM 259</strain>
    </source>
</reference>
<sequence length="276" mass="31095">MPGRPPGATFGQGAGQEPELVIVHGNGLDHRNLLMLDQAFAAEPAFRRHYLDLPGYGATPPLHSPGGLPELADWLEDWVHRHLGRRRFVAFGQSMGGLLCQELADRMPERILGLGLLAPVVFPRTEERTLPPRTVLEEDPQLLARLPLPARENFRTMTVLQNEATWRRFAAQILPGTESANLRAMARLAKRYDLDPVPVRRMTQLRVPVVVISGAQDHIVGSQDARLLQRRYPMMSHHVIERAGHNVHVEQPAAVVCAVRHWLGEVKRWQQQEGQR</sequence>
<name>A0A5B7WUV1_9MICC</name>
<dbReference type="RefSeq" id="WP_138926536.1">
    <property type="nucleotide sequence ID" value="NZ_CP034412.1"/>
</dbReference>
<dbReference type="GO" id="GO:0016787">
    <property type="term" value="F:hydrolase activity"/>
    <property type="evidence" value="ECO:0007669"/>
    <property type="project" value="UniProtKB-KW"/>
</dbReference>
<dbReference type="InterPro" id="IPR050266">
    <property type="entry name" value="AB_hydrolase_sf"/>
</dbReference>
<keyword evidence="3" id="KW-1185">Reference proteome</keyword>
<dbReference type="InterPro" id="IPR029058">
    <property type="entry name" value="AB_hydrolase_fold"/>
</dbReference>
<feature type="domain" description="AB hydrolase-1" evidence="1">
    <location>
        <begin position="20"/>
        <end position="251"/>
    </location>
</feature>
<dbReference type="PANTHER" id="PTHR43798">
    <property type="entry name" value="MONOACYLGLYCEROL LIPASE"/>
    <property type="match status" value="1"/>
</dbReference>
<keyword evidence="2" id="KW-0378">Hydrolase</keyword>
<dbReference type="EMBL" id="CP034412">
    <property type="protein sequence ID" value="QCY47679.1"/>
    <property type="molecule type" value="Genomic_DNA"/>
</dbReference>
<dbReference type="AlphaFoldDB" id="A0A5B7WUV1"/>
<proteinExistence type="predicted"/>
<dbReference type="Proteomes" id="UP000307000">
    <property type="component" value="Chromosome"/>
</dbReference>
<dbReference type="SUPFAM" id="SSF53474">
    <property type="entry name" value="alpha/beta-Hydrolases"/>
    <property type="match status" value="1"/>
</dbReference>
<dbReference type="PRINTS" id="PR00111">
    <property type="entry name" value="ABHYDROLASE"/>
</dbReference>
<gene>
    <name evidence="2" type="ORF">GcLGCM259_1964</name>
</gene>
<dbReference type="KEGG" id="gcr:GcLGCM259_1964"/>
<accession>A0A5B7WUV1</accession>